<dbReference type="Proteomes" id="UP000002207">
    <property type="component" value="Chromosome"/>
</dbReference>
<accession>C1F3Q9</accession>
<reference evidence="2 3" key="1">
    <citation type="journal article" date="2009" name="Appl. Environ. Microbiol.">
        <title>Three genomes from the phylum Acidobacteria provide insight into the lifestyles of these microorganisms in soils.</title>
        <authorList>
            <person name="Ward N.L."/>
            <person name="Challacombe J.F."/>
            <person name="Janssen P.H."/>
            <person name="Henrissat B."/>
            <person name="Coutinho P.M."/>
            <person name="Wu M."/>
            <person name="Xie G."/>
            <person name="Haft D.H."/>
            <person name="Sait M."/>
            <person name="Badger J."/>
            <person name="Barabote R.D."/>
            <person name="Bradley B."/>
            <person name="Brettin T.S."/>
            <person name="Brinkac L.M."/>
            <person name="Bruce D."/>
            <person name="Creasy T."/>
            <person name="Daugherty S.C."/>
            <person name="Davidsen T.M."/>
            <person name="DeBoy R.T."/>
            <person name="Detter J.C."/>
            <person name="Dodson R.J."/>
            <person name="Durkin A.S."/>
            <person name="Ganapathy A."/>
            <person name="Gwinn-Giglio M."/>
            <person name="Han C.S."/>
            <person name="Khouri H."/>
            <person name="Kiss H."/>
            <person name="Kothari S.P."/>
            <person name="Madupu R."/>
            <person name="Nelson K.E."/>
            <person name="Nelson W.C."/>
            <person name="Paulsen I."/>
            <person name="Penn K."/>
            <person name="Ren Q."/>
            <person name="Rosovitz M.J."/>
            <person name="Selengut J.D."/>
            <person name="Shrivastava S."/>
            <person name="Sullivan S.A."/>
            <person name="Tapia R."/>
            <person name="Thompson L.S."/>
            <person name="Watkins K.L."/>
            <person name="Yang Q."/>
            <person name="Yu C."/>
            <person name="Zafar N."/>
            <person name="Zhou L."/>
            <person name="Kuske C.R."/>
        </authorList>
    </citation>
    <scope>NUCLEOTIDE SEQUENCE [LARGE SCALE GENOMIC DNA]</scope>
    <source>
        <strain evidence="3">ATCC 51196 / DSM 11244 / BCRC 80197 / JCM 7670 / NBRC 15755 / NCIMB 13165 / 161</strain>
    </source>
</reference>
<name>C1F3Q9_ACIC5</name>
<proteinExistence type="predicted"/>
<evidence type="ECO:0000313" key="3">
    <source>
        <dbReference type="Proteomes" id="UP000002207"/>
    </source>
</evidence>
<dbReference type="InParanoid" id="C1F3Q9"/>
<evidence type="ECO:0000313" key="2">
    <source>
        <dbReference type="EMBL" id="ACO32923.1"/>
    </source>
</evidence>
<dbReference type="AlphaFoldDB" id="C1F3Q9"/>
<feature type="region of interest" description="Disordered" evidence="1">
    <location>
        <begin position="32"/>
        <end position="55"/>
    </location>
</feature>
<evidence type="ECO:0000256" key="1">
    <source>
        <dbReference type="SAM" id="MobiDB-lite"/>
    </source>
</evidence>
<dbReference type="HOGENOM" id="CLU_3021297_0_0_0"/>
<dbReference type="KEGG" id="aca:ACP_2847"/>
<organism evidence="2 3">
    <name type="scientific">Acidobacterium capsulatum (strain ATCC 51196 / DSM 11244 / BCRC 80197 / JCM 7670 / NBRC 15755 / NCIMB 13165 / 161)</name>
    <dbReference type="NCBI Taxonomy" id="240015"/>
    <lineage>
        <taxon>Bacteria</taxon>
        <taxon>Pseudomonadati</taxon>
        <taxon>Acidobacteriota</taxon>
        <taxon>Terriglobia</taxon>
        <taxon>Terriglobales</taxon>
        <taxon>Acidobacteriaceae</taxon>
        <taxon>Acidobacterium</taxon>
    </lineage>
</organism>
<gene>
    <name evidence="2" type="ordered locus">ACP_2847</name>
</gene>
<keyword evidence="3" id="KW-1185">Reference proteome</keyword>
<dbReference type="EMBL" id="CP001472">
    <property type="protein sequence ID" value="ACO32923.1"/>
    <property type="molecule type" value="Genomic_DNA"/>
</dbReference>
<sequence length="55" mass="6480">MTHPVNEESGHQLFDRLFADLRDRPHHALRELPPCHDRLGHEEDGQLRHAQHVID</sequence>
<protein>
    <submittedName>
        <fullName evidence="2">Uncharacterized protein</fullName>
    </submittedName>
</protein>